<dbReference type="WBParaSite" id="Csp11.Scaffold629.g8615.t1">
    <property type="protein sequence ID" value="Csp11.Scaffold629.g8615.t1"/>
    <property type="gene ID" value="Csp11.Scaffold629.g8615"/>
</dbReference>
<reference evidence="2" key="1">
    <citation type="submission" date="2016-11" db="UniProtKB">
        <authorList>
            <consortium name="WormBaseParasite"/>
        </authorList>
    </citation>
    <scope>IDENTIFICATION</scope>
</reference>
<accession>A0A1I7UEV7</accession>
<sequence length="173" mass="20819">MESPRCNEVRMTVGSEGCELYIDGRPIKYEKPENLEDSLKMIIGKMCDDLLTFIPDFKVNTISFRFNDDHSYHMWRPIYKERFRQFLEVDTLIVKSFHIWAWLIPTDILNYDKLRVRESQYLTKEDEESIMKVRVERKETVTIDGKKTYTMTNFIKYFREGQEETYVDEPVSL</sequence>
<dbReference type="AlphaFoldDB" id="A0A1I7UEV7"/>
<organism evidence="1 2">
    <name type="scientific">Caenorhabditis tropicalis</name>
    <dbReference type="NCBI Taxonomy" id="1561998"/>
    <lineage>
        <taxon>Eukaryota</taxon>
        <taxon>Metazoa</taxon>
        <taxon>Ecdysozoa</taxon>
        <taxon>Nematoda</taxon>
        <taxon>Chromadorea</taxon>
        <taxon>Rhabditida</taxon>
        <taxon>Rhabditina</taxon>
        <taxon>Rhabditomorpha</taxon>
        <taxon>Rhabditoidea</taxon>
        <taxon>Rhabditidae</taxon>
        <taxon>Peloderinae</taxon>
        <taxon>Caenorhabditis</taxon>
    </lineage>
</organism>
<dbReference type="eggNOG" id="ENOG502TKE9">
    <property type="taxonomic scope" value="Eukaryota"/>
</dbReference>
<keyword evidence="1" id="KW-1185">Reference proteome</keyword>
<name>A0A1I7UEV7_9PELO</name>
<proteinExistence type="predicted"/>
<dbReference type="Proteomes" id="UP000095282">
    <property type="component" value="Unplaced"/>
</dbReference>
<evidence type="ECO:0000313" key="2">
    <source>
        <dbReference type="WBParaSite" id="Csp11.Scaffold629.g8615.t1"/>
    </source>
</evidence>
<evidence type="ECO:0000313" key="1">
    <source>
        <dbReference type="Proteomes" id="UP000095282"/>
    </source>
</evidence>
<protein>
    <submittedName>
        <fullName evidence="2">FBA_2 domain-containing protein</fullName>
    </submittedName>
</protein>